<keyword evidence="2" id="KW-1185">Reference proteome</keyword>
<reference evidence="3" key="1">
    <citation type="submission" date="2024-02" db="UniProtKB">
        <authorList>
            <consortium name="WormBaseParasite"/>
        </authorList>
    </citation>
    <scope>IDENTIFICATION</scope>
</reference>
<keyword evidence="1" id="KW-0472">Membrane</keyword>
<evidence type="ECO:0000313" key="2">
    <source>
        <dbReference type="Proteomes" id="UP000887575"/>
    </source>
</evidence>
<accession>A0AAF3F2L5</accession>
<proteinExistence type="predicted"/>
<dbReference type="AlphaFoldDB" id="A0AAF3F2L5"/>
<evidence type="ECO:0000256" key="1">
    <source>
        <dbReference type="SAM" id="Phobius"/>
    </source>
</evidence>
<name>A0AAF3F2L5_9BILA</name>
<keyword evidence="1" id="KW-1133">Transmembrane helix</keyword>
<feature type="transmembrane region" description="Helical" evidence="1">
    <location>
        <begin position="42"/>
        <end position="66"/>
    </location>
</feature>
<protein>
    <submittedName>
        <fullName evidence="3">Uncharacterized protein</fullName>
    </submittedName>
</protein>
<sequence>MSQNLYSTHTNLRPQIQQIKRDPEQDVPEILQTIKQSTLRNLLFFLLISLAYSIGSTFYIVFLVSYCK</sequence>
<organism evidence="2 3">
    <name type="scientific">Mesorhabditis belari</name>
    <dbReference type="NCBI Taxonomy" id="2138241"/>
    <lineage>
        <taxon>Eukaryota</taxon>
        <taxon>Metazoa</taxon>
        <taxon>Ecdysozoa</taxon>
        <taxon>Nematoda</taxon>
        <taxon>Chromadorea</taxon>
        <taxon>Rhabditida</taxon>
        <taxon>Rhabditina</taxon>
        <taxon>Rhabditomorpha</taxon>
        <taxon>Rhabditoidea</taxon>
        <taxon>Rhabditidae</taxon>
        <taxon>Mesorhabditinae</taxon>
        <taxon>Mesorhabditis</taxon>
    </lineage>
</organism>
<evidence type="ECO:0000313" key="3">
    <source>
        <dbReference type="WBParaSite" id="MBELARI_LOCUS20777"/>
    </source>
</evidence>
<keyword evidence="1" id="KW-0812">Transmembrane</keyword>
<dbReference type="WBParaSite" id="MBELARI_LOCUS20777">
    <property type="protein sequence ID" value="MBELARI_LOCUS20777"/>
    <property type="gene ID" value="MBELARI_LOCUS20777"/>
</dbReference>
<dbReference type="Proteomes" id="UP000887575">
    <property type="component" value="Unassembled WGS sequence"/>
</dbReference>